<dbReference type="InterPro" id="IPR024788">
    <property type="entry name" value="Malectin-like_Carb-bd_dom"/>
</dbReference>
<evidence type="ECO:0000313" key="4">
    <source>
        <dbReference type="EMBL" id="KAK1264654.1"/>
    </source>
</evidence>
<feature type="compositionally biased region" description="Polar residues" evidence="2">
    <location>
        <begin position="45"/>
        <end position="59"/>
    </location>
</feature>
<accession>A0AAV9AKM4</accession>
<reference evidence="4" key="1">
    <citation type="journal article" date="2023" name="Nat. Commun.">
        <title>Diploid and tetraploid genomes of Acorus and the evolution of monocots.</title>
        <authorList>
            <person name="Ma L."/>
            <person name="Liu K.W."/>
            <person name="Li Z."/>
            <person name="Hsiao Y.Y."/>
            <person name="Qi Y."/>
            <person name="Fu T."/>
            <person name="Tang G.D."/>
            <person name="Zhang D."/>
            <person name="Sun W.H."/>
            <person name="Liu D.K."/>
            <person name="Li Y."/>
            <person name="Chen G.Z."/>
            <person name="Liu X.D."/>
            <person name="Liao X.Y."/>
            <person name="Jiang Y.T."/>
            <person name="Yu X."/>
            <person name="Hao Y."/>
            <person name="Huang J."/>
            <person name="Zhao X.W."/>
            <person name="Ke S."/>
            <person name="Chen Y.Y."/>
            <person name="Wu W.L."/>
            <person name="Hsu J.L."/>
            <person name="Lin Y.F."/>
            <person name="Huang M.D."/>
            <person name="Li C.Y."/>
            <person name="Huang L."/>
            <person name="Wang Z.W."/>
            <person name="Zhao X."/>
            <person name="Zhong W.Y."/>
            <person name="Peng D.H."/>
            <person name="Ahmad S."/>
            <person name="Lan S."/>
            <person name="Zhang J.S."/>
            <person name="Tsai W.C."/>
            <person name="Van de Peer Y."/>
            <person name="Liu Z.J."/>
        </authorList>
    </citation>
    <scope>NUCLEOTIDE SEQUENCE</scope>
    <source>
        <strain evidence="4">SCP</strain>
    </source>
</reference>
<reference evidence="4" key="2">
    <citation type="submission" date="2023-06" db="EMBL/GenBank/DDBJ databases">
        <authorList>
            <person name="Ma L."/>
            <person name="Liu K.-W."/>
            <person name="Li Z."/>
            <person name="Hsiao Y.-Y."/>
            <person name="Qi Y."/>
            <person name="Fu T."/>
            <person name="Tang G."/>
            <person name="Zhang D."/>
            <person name="Sun W.-H."/>
            <person name="Liu D.-K."/>
            <person name="Li Y."/>
            <person name="Chen G.-Z."/>
            <person name="Liu X.-D."/>
            <person name="Liao X.-Y."/>
            <person name="Jiang Y.-T."/>
            <person name="Yu X."/>
            <person name="Hao Y."/>
            <person name="Huang J."/>
            <person name="Zhao X.-W."/>
            <person name="Ke S."/>
            <person name="Chen Y.-Y."/>
            <person name="Wu W.-L."/>
            <person name="Hsu J.-L."/>
            <person name="Lin Y.-F."/>
            <person name="Huang M.-D."/>
            <person name="Li C.-Y."/>
            <person name="Huang L."/>
            <person name="Wang Z.-W."/>
            <person name="Zhao X."/>
            <person name="Zhong W.-Y."/>
            <person name="Peng D.-H."/>
            <person name="Ahmad S."/>
            <person name="Lan S."/>
            <person name="Zhang J.-S."/>
            <person name="Tsai W.-C."/>
            <person name="Van De Peer Y."/>
            <person name="Liu Z.-J."/>
        </authorList>
    </citation>
    <scope>NUCLEOTIDE SEQUENCE</scope>
    <source>
        <strain evidence="4">SCP</strain>
        <tissue evidence="4">Leaves</tissue>
    </source>
</reference>
<evidence type="ECO:0000313" key="5">
    <source>
        <dbReference type="Proteomes" id="UP001179952"/>
    </source>
</evidence>
<dbReference type="EMBL" id="JAUJYN010000008">
    <property type="protein sequence ID" value="KAK1264654.1"/>
    <property type="molecule type" value="Genomic_DNA"/>
</dbReference>
<comment type="caution">
    <text evidence="4">The sequence shown here is derived from an EMBL/GenBank/DDBJ whole genome shotgun (WGS) entry which is preliminary data.</text>
</comment>
<feature type="domain" description="Malectin-like" evidence="3">
    <location>
        <begin position="3"/>
        <end position="56"/>
    </location>
</feature>
<dbReference type="AlphaFoldDB" id="A0AAV9AKM4"/>
<name>A0AAV9AKM4_ACOGR</name>
<protein>
    <recommendedName>
        <fullName evidence="3">Malectin-like domain-containing protein</fullName>
    </recommendedName>
</protein>
<keyword evidence="5" id="KW-1185">Reference proteome</keyword>
<evidence type="ECO:0000256" key="1">
    <source>
        <dbReference type="ARBA" id="ARBA00004167"/>
    </source>
</evidence>
<organism evidence="4 5">
    <name type="scientific">Acorus gramineus</name>
    <name type="common">Dwarf sweet flag</name>
    <dbReference type="NCBI Taxonomy" id="55184"/>
    <lineage>
        <taxon>Eukaryota</taxon>
        <taxon>Viridiplantae</taxon>
        <taxon>Streptophyta</taxon>
        <taxon>Embryophyta</taxon>
        <taxon>Tracheophyta</taxon>
        <taxon>Spermatophyta</taxon>
        <taxon>Magnoliopsida</taxon>
        <taxon>Liliopsida</taxon>
        <taxon>Acoraceae</taxon>
        <taxon>Acorus</taxon>
    </lineage>
</organism>
<comment type="subcellular location">
    <subcellularLocation>
        <location evidence="1">Membrane</location>
        <topology evidence="1">Single-pass membrane protein</topology>
    </subcellularLocation>
</comment>
<feature type="region of interest" description="Disordered" evidence="2">
    <location>
        <begin position="43"/>
        <end position="66"/>
    </location>
</feature>
<dbReference type="Pfam" id="PF12819">
    <property type="entry name" value="Malectin_like"/>
    <property type="match status" value="1"/>
</dbReference>
<evidence type="ECO:0000256" key="2">
    <source>
        <dbReference type="SAM" id="MobiDB-lite"/>
    </source>
</evidence>
<sequence>METYPNDKHDRIWEPHPATTLLTLSTRSATTANSGYDLPSAVMGTASTGDSHHQWNNAFPQPPPPF</sequence>
<gene>
    <name evidence="4" type="ORF">QJS04_geneDACA018172</name>
</gene>
<dbReference type="GO" id="GO:0016020">
    <property type="term" value="C:membrane"/>
    <property type="evidence" value="ECO:0007669"/>
    <property type="project" value="UniProtKB-SubCell"/>
</dbReference>
<proteinExistence type="predicted"/>
<dbReference type="Proteomes" id="UP001179952">
    <property type="component" value="Unassembled WGS sequence"/>
</dbReference>
<evidence type="ECO:0000259" key="3">
    <source>
        <dbReference type="Pfam" id="PF12819"/>
    </source>
</evidence>